<dbReference type="Proteomes" id="UP000694232">
    <property type="component" value="Chromosome 2"/>
</dbReference>
<dbReference type="GO" id="GO:0003723">
    <property type="term" value="F:RNA binding"/>
    <property type="evidence" value="ECO:0007669"/>
    <property type="project" value="UniProtKB-KW"/>
</dbReference>
<dbReference type="Pfam" id="PF13275">
    <property type="entry name" value="S4_2"/>
    <property type="match status" value="1"/>
</dbReference>
<keyword evidence="4" id="KW-1185">Reference proteome</keyword>
<evidence type="ECO:0000313" key="3">
    <source>
        <dbReference type="EMBL" id="QXO16310.1"/>
    </source>
</evidence>
<sequence length="189" mass="20420">MNEFEAAQWDEEEVEIEAIGVEVDEQPIELYKVLKIANVVSGGGEAKYAIAEGYVAVNGEIETRKRRKLYDGDLVEFDQEYYLVICDAPVTEAEPKPVKQAEKKAAPAAKKKGNNSQPSADKKKSADKNKAASKKGAQAGKKGQNKAHPLSQSAKPNKAKATPDKAAVDNNADSTPAQSEGGRNAIRFF</sequence>
<dbReference type="KEGG" id="vos:KNV97_01995"/>
<evidence type="ECO:0000256" key="2">
    <source>
        <dbReference type="SAM" id="MobiDB-lite"/>
    </source>
</evidence>
<evidence type="ECO:0000313" key="4">
    <source>
        <dbReference type="Proteomes" id="UP000694232"/>
    </source>
</evidence>
<dbReference type="PROSITE" id="PS50889">
    <property type="entry name" value="S4"/>
    <property type="match status" value="1"/>
</dbReference>
<protein>
    <submittedName>
        <fullName evidence="3">RNA-binding S4 domain-containing protein</fullName>
    </submittedName>
</protein>
<dbReference type="AlphaFoldDB" id="A0A975U7C9"/>
<feature type="region of interest" description="Disordered" evidence="2">
    <location>
        <begin position="93"/>
        <end position="189"/>
    </location>
</feature>
<accession>A0A975U7C9</accession>
<gene>
    <name evidence="3" type="ORF">KNV97_01995</name>
</gene>
<reference evidence="3" key="1">
    <citation type="submission" date="2021-06" db="EMBL/GenBank/DDBJ databases">
        <title>Vibrio nov. sp., novel gut bacterium isolated from Yellow Sea oyster.</title>
        <authorList>
            <person name="Muhammad N."/>
            <person name="Nguyen T.H."/>
            <person name="Lee Y.-J."/>
            <person name="Ko J."/>
            <person name="Kim S.-G."/>
        </authorList>
    </citation>
    <scope>NUCLEOTIDE SEQUENCE</scope>
    <source>
        <strain evidence="3">OG9-811</strain>
    </source>
</reference>
<name>A0A975U7C9_9VIBR</name>
<evidence type="ECO:0000256" key="1">
    <source>
        <dbReference type="PROSITE-ProRule" id="PRU00182"/>
    </source>
</evidence>
<feature type="compositionally biased region" description="Basic and acidic residues" evidence="2">
    <location>
        <begin position="93"/>
        <end position="105"/>
    </location>
</feature>
<keyword evidence="1" id="KW-0694">RNA-binding</keyword>
<organism evidence="3 4">
    <name type="scientific">Vibrio ostreae</name>
    <dbReference type="NCBI Taxonomy" id="2841925"/>
    <lineage>
        <taxon>Bacteria</taxon>
        <taxon>Pseudomonadati</taxon>
        <taxon>Pseudomonadota</taxon>
        <taxon>Gammaproteobacteria</taxon>
        <taxon>Vibrionales</taxon>
        <taxon>Vibrionaceae</taxon>
        <taxon>Vibrio</taxon>
    </lineage>
</organism>
<proteinExistence type="predicted"/>
<dbReference type="EMBL" id="CP076642">
    <property type="protein sequence ID" value="QXO16310.1"/>
    <property type="molecule type" value="Genomic_DNA"/>
</dbReference>
<feature type="compositionally biased region" description="Basic and acidic residues" evidence="2">
    <location>
        <begin position="120"/>
        <end position="130"/>
    </location>
</feature>